<feature type="compositionally biased region" description="Basic residues" evidence="1">
    <location>
        <begin position="1"/>
        <end position="10"/>
    </location>
</feature>
<reference evidence="2" key="2">
    <citation type="submission" date="2020-10" db="EMBL/GenBank/DDBJ databases">
        <authorList>
            <person name="Cooper E.A."/>
            <person name="Brenton Z.W."/>
            <person name="Flinn B.S."/>
            <person name="Jenkins J."/>
            <person name="Shu S."/>
            <person name="Flowers D."/>
            <person name="Luo F."/>
            <person name="Wang Y."/>
            <person name="Xia P."/>
            <person name="Barry K."/>
            <person name="Daum C."/>
            <person name="Lipzen A."/>
            <person name="Yoshinaga Y."/>
            <person name="Schmutz J."/>
            <person name="Saski C."/>
            <person name="Vermerris W."/>
            <person name="Kresovich S."/>
        </authorList>
    </citation>
    <scope>NUCLEOTIDE SEQUENCE</scope>
</reference>
<evidence type="ECO:0000313" key="3">
    <source>
        <dbReference type="Proteomes" id="UP000807115"/>
    </source>
</evidence>
<sequence length="171" mass="19261">MLPYIKRNHRNPLSLAPSDRPRANLFRGERERGGGEGNAREREREERNEERIGMAALRSRMAMLGRRSCGPSVASMGGKGMEIHQVFRPAPPPLRPAAVRNLESWRCFSTGGGEPKGKADSFMRLWQWAKYRVENAGPVAKTRAVSLYVLVAIGTPTLYMMNTVRNWRPSP</sequence>
<dbReference type="Proteomes" id="UP000807115">
    <property type="component" value="Chromosome 3"/>
</dbReference>
<gene>
    <name evidence="2" type="ORF">BDA96_03G035700</name>
</gene>
<proteinExistence type="predicted"/>
<dbReference type="EMBL" id="CM027682">
    <property type="protein sequence ID" value="KAG0536101.1"/>
    <property type="molecule type" value="Genomic_DNA"/>
</dbReference>
<protein>
    <submittedName>
        <fullName evidence="2">Uncharacterized protein</fullName>
    </submittedName>
</protein>
<organism evidence="2 3">
    <name type="scientific">Sorghum bicolor</name>
    <name type="common">Sorghum</name>
    <name type="synonym">Sorghum vulgare</name>
    <dbReference type="NCBI Taxonomy" id="4558"/>
    <lineage>
        <taxon>Eukaryota</taxon>
        <taxon>Viridiplantae</taxon>
        <taxon>Streptophyta</taxon>
        <taxon>Embryophyta</taxon>
        <taxon>Tracheophyta</taxon>
        <taxon>Spermatophyta</taxon>
        <taxon>Magnoliopsida</taxon>
        <taxon>Liliopsida</taxon>
        <taxon>Poales</taxon>
        <taxon>Poaceae</taxon>
        <taxon>PACMAD clade</taxon>
        <taxon>Panicoideae</taxon>
        <taxon>Andropogonodae</taxon>
        <taxon>Andropogoneae</taxon>
        <taxon>Sorghinae</taxon>
        <taxon>Sorghum</taxon>
    </lineage>
</organism>
<evidence type="ECO:0000256" key="1">
    <source>
        <dbReference type="SAM" id="MobiDB-lite"/>
    </source>
</evidence>
<dbReference type="AlphaFoldDB" id="A0A921R986"/>
<accession>A0A921R986</accession>
<reference evidence="2" key="1">
    <citation type="journal article" date="2019" name="BMC Genomics">
        <title>A new reference genome for Sorghum bicolor reveals high levels of sequence similarity between sweet and grain genotypes: implications for the genetics of sugar metabolism.</title>
        <authorList>
            <person name="Cooper E.A."/>
            <person name="Brenton Z.W."/>
            <person name="Flinn B.S."/>
            <person name="Jenkins J."/>
            <person name="Shu S."/>
            <person name="Flowers D."/>
            <person name="Luo F."/>
            <person name="Wang Y."/>
            <person name="Xia P."/>
            <person name="Barry K."/>
            <person name="Daum C."/>
            <person name="Lipzen A."/>
            <person name="Yoshinaga Y."/>
            <person name="Schmutz J."/>
            <person name="Saski C."/>
            <person name="Vermerris W."/>
            <person name="Kresovich S."/>
        </authorList>
    </citation>
    <scope>NUCLEOTIDE SEQUENCE</scope>
</reference>
<name>A0A921R986_SORBI</name>
<comment type="caution">
    <text evidence="2">The sequence shown here is derived from an EMBL/GenBank/DDBJ whole genome shotgun (WGS) entry which is preliminary data.</text>
</comment>
<evidence type="ECO:0000313" key="2">
    <source>
        <dbReference type="EMBL" id="KAG0536101.1"/>
    </source>
</evidence>
<feature type="compositionally biased region" description="Basic and acidic residues" evidence="1">
    <location>
        <begin position="19"/>
        <end position="50"/>
    </location>
</feature>
<feature type="region of interest" description="Disordered" evidence="1">
    <location>
        <begin position="1"/>
        <end position="50"/>
    </location>
</feature>